<dbReference type="Proteomes" id="UP000239920">
    <property type="component" value="Unassembled WGS sequence"/>
</dbReference>
<keyword evidence="1" id="KW-1133">Transmembrane helix</keyword>
<sequence length="170" mass="18172">MKKNNDRLIGLTVLAVVALYILAKSSLLDPFWSRVLTTIAALVTVGAIAYLVLRWNANVSILSGSQRELESRSQQVTSVNLLGGTKLYLGSGNEEVVVDTSFVNILGGSDLFLPAGWRVEDHSLKLLAGITDKRSAHVTGSGPTIRITGFMLLGGVTIRESPQMVTSMGS</sequence>
<dbReference type="EMBL" id="PNFV01000015">
    <property type="protein sequence ID" value="PMB81897.1"/>
    <property type="molecule type" value="Genomic_DNA"/>
</dbReference>
<keyword evidence="1" id="KW-0472">Membrane</keyword>
<gene>
    <name evidence="2" type="ORF">CK797_08665</name>
</gene>
<evidence type="ECO:0008006" key="4">
    <source>
        <dbReference type="Google" id="ProtNLM"/>
    </source>
</evidence>
<name>A0A2J6NKM5_9LACO</name>
<dbReference type="OrthoDB" id="129627at2"/>
<organism evidence="2 3">
    <name type="scientific">Limosilactobacillus pontis</name>
    <dbReference type="NCBI Taxonomy" id="35787"/>
    <lineage>
        <taxon>Bacteria</taxon>
        <taxon>Bacillati</taxon>
        <taxon>Bacillota</taxon>
        <taxon>Bacilli</taxon>
        <taxon>Lactobacillales</taxon>
        <taxon>Lactobacillaceae</taxon>
        <taxon>Limosilactobacillus</taxon>
    </lineage>
</organism>
<comment type="caution">
    <text evidence="2">The sequence shown here is derived from an EMBL/GenBank/DDBJ whole genome shotgun (WGS) entry which is preliminary data.</text>
</comment>
<keyword evidence="1" id="KW-0812">Transmembrane</keyword>
<evidence type="ECO:0000313" key="2">
    <source>
        <dbReference type="EMBL" id="PMB81897.1"/>
    </source>
</evidence>
<protein>
    <recommendedName>
        <fullName evidence="4">Cell wall-active antibiotics response LiaF-like C-terminal domain-containing protein</fullName>
    </recommendedName>
</protein>
<accession>A0A2J6NKM5</accession>
<evidence type="ECO:0000313" key="3">
    <source>
        <dbReference type="Proteomes" id="UP000239920"/>
    </source>
</evidence>
<reference evidence="2 3" key="1">
    <citation type="submission" date="2017-09" db="EMBL/GenBank/DDBJ databases">
        <title>Bacterial strain isolated from the female urinary microbiota.</title>
        <authorList>
            <person name="Thomas-White K."/>
            <person name="Kumar N."/>
            <person name="Forster S."/>
            <person name="Putonti C."/>
            <person name="Lawley T."/>
            <person name="Wolfe A.J."/>
        </authorList>
    </citation>
    <scope>NUCLEOTIDE SEQUENCE [LARGE SCALE GENOMIC DNA]</scope>
    <source>
        <strain evidence="2 3">UMB0683</strain>
    </source>
</reference>
<evidence type="ECO:0000256" key="1">
    <source>
        <dbReference type="SAM" id="Phobius"/>
    </source>
</evidence>
<dbReference type="AlphaFoldDB" id="A0A2J6NKM5"/>
<proteinExistence type="predicted"/>
<dbReference type="RefSeq" id="WP_104689341.1">
    <property type="nucleotide sequence ID" value="NZ_JBKTHY010000020.1"/>
</dbReference>
<feature type="transmembrane region" description="Helical" evidence="1">
    <location>
        <begin position="33"/>
        <end position="53"/>
    </location>
</feature>